<keyword evidence="2" id="KW-1185">Reference proteome</keyword>
<sequence length="281" mass="32850">MFKNQGILVLFFGLLSCQKPEAKPEAIARVNESYLYKSDLKDLVPPGTSKQDSVVIVRSFIDRWASQKLLIKAAEVNLGKDKKAAFDALIKQYKSDLYTKAYIEEIVNRSIDTVVSETELKKYYDANKDNFRTSGSLVRLRFINVPKDHPKFSTIRSKFLDFRKSDKKFWDTYQVQFKNSALNDSIWVDMGQIYRRLPFITPDNRDKYITAGIAFEHPEGNNTYIVKVRDVIDKNQISPYQYLKPTLVQVILNRRKLELVKQFEKEITDDAIKNEKYEIYK</sequence>
<dbReference type="AlphaFoldDB" id="A0A2S1SDF3"/>
<dbReference type="KEGG" id="fpal:HYN49_00110"/>
<dbReference type="EMBL" id="CP029187">
    <property type="protein sequence ID" value="AWI24420.1"/>
    <property type="molecule type" value="Genomic_DNA"/>
</dbReference>
<accession>A0A2S1SDF3</accession>
<dbReference type="Proteomes" id="UP000244937">
    <property type="component" value="Chromosome"/>
</dbReference>
<dbReference type="Gene3D" id="6.10.140.970">
    <property type="match status" value="1"/>
</dbReference>
<reference evidence="1 2" key="1">
    <citation type="submission" date="2018-05" db="EMBL/GenBank/DDBJ databases">
        <title>Genome sequencing of Flavobacterium sp. HYN0049.</title>
        <authorList>
            <person name="Yi H."/>
            <person name="Baek C."/>
        </authorList>
    </citation>
    <scope>NUCLEOTIDE SEQUENCE [LARGE SCALE GENOMIC DNA]</scope>
    <source>
        <strain evidence="1 2">HYN0049</strain>
    </source>
</reference>
<organism evidence="1 2">
    <name type="scientific">Flavobacterium pallidum</name>
    <dbReference type="NCBI Taxonomy" id="2172098"/>
    <lineage>
        <taxon>Bacteria</taxon>
        <taxon>Pseudomonadati</taxon>
        <taxon>Bacteroidota</taxon>
        <taxon>Flavobacteriia</taxon>
        <taxon>Flavobacteriales</taxon>
        <taxon>Flavobacteriaceae</taxon>
        <taxon>Flavobacterium</taxon>
    </lineage>
</organism>
<dbReference type="PROSITE" id="PS51257">
    <property type="entry name" value="PROKAR_LIPOPROTEIN"/>
    <property type="match status" value="1"/>
</dbReference>
<name>A0A2S1SDF3_9FLAO</name>
<protein>
    <recommendedName>
        <fullName evidence="3">Peptidylprolyl isomerase</fullName>
    </recommendedName>
</protein>
<dbReference type="SUPFAM" id="SSF109998">
    <property type="entry name" value="Triger factor/SurA peptide-binding domain-like"/>
    <property type="match status" value="1"/>
</dbReference>
<evidence type="ECO:0000313" key="2">
    <source>
        <dbReference type="Proteomes" id="UP000244937"/>
    </source>
</evidence>
<evidence type="ECO:0008006" key="3">
    <source>
        <dbReference type="Google" id="ProtNLM"/>
    </source>
</evidence>
<proteinExistence type="predicted"/>
<evidence type="ECO:0000313" key="1">
    <source>
        <dbReference type="EMBL" id="AWI24420.1"/>
    </source>
</evidence>
<dbReference type="InterPro" id="IPR027304">
    <property type="entry name" value="Trigger_fact/SurA_dom_sf"/>
</dbReference>
<dbReference type="OrthoDB" id="9785180at2"/>
<dbReference type="RefSeq" id="WP_108902229.1">
    <property type="nucleotide sequence ID" value="NZ_CP029187.1"/>
</dbReference>
<gene>
    <name evidence="1" type="ORF">HYN49_00110</name>
</gene>